<feature type="region of interest" description="Disordered" evidence="1">
    <location>
        <begin position="74"/>
        <end position="96"/>
    </location>
</feature>
<dbReference type="EMBL" id="AYKF01000099">
    <property type="protein sequence ID" value="ROO26686.1"/>
    <property type="molecule type" value="Genomic_DNA"/>
</dbReference>
<evidence type="ECO:0000313" key="3">
    <source>
        <dbReference type="EMBL" id="ROO26686.1"/>
    </source>
</evidence>
<keyword evidence="3" id="KW-0255">Endonuclease</keyword>
<proteinExistence type="predicted"/>
<keyword evidence="3" id="KW-0378">Hydrolase</keyword>
<organism evidence="3 4">
    <name type="scientific">Salinisphaera orenii YIM 95161</name>
    <dbReference type="NCBI Taxonomy" id="1051139"/>
    <lineage>
        <taxon>Bacteria</taxon>
        <taxon>Pseudomonadati</taxon>
        <taxon>Pseudomonadota</taxon>
        <taxon>Gammaproteobacteria</taxon>
        <taxon>Salinisphaerales</taxon>
        <taxon>Salinisphaeraceae</taxon>
        <taxon>Salinisphaera</taxon>
    </lineage>
</organism>
<dbReference type="GO" id="GO:0004519">
    <property type="term" value="F:endonuclease activity"/>
    <property type="evidence" value="ECO:0007669"/>
    <property type="project" value="UniProtKB-KW"/>
</dbReference>
<keyword evidence="3" id="KW-0540">Nuclease</keyword>
<dbReference type="InterPro" id="IPR002711">
    <property type="entry name" value="HNH"/>
</dbReference>
<protein>
    <submittedName>
        <fullName evidence="3">HNH endonuclease</fullName>
    </submittedName>
</protein>
<dbReference type="OrthoDB" id="5292295at2"/>
<gene>
    <name evidence="3" type="ORF">SAHL_12230</name>
</gene>
<evidence type="ECO:0000313" key="4">
    <source>
        <dbReference type="Proteomes" id="UP000285123"/>
    </source>
</evidence>
<name>A0A423PM46_9GAMM</name>
<evidence type="ECO:0000259" key="2">
    <source>
        <dbReference type="Pfam" id="PF01844"/>
    </source>
</evidence>
<feature type="domain" description="HNH" evidence="2">
    <location>
        <begin position="25"/>
        <end position="72"/>
    </location>
</feature>
<reference evidence="3 4" key="1">
    <citation type="submission" date="2013-10" db="EMBL/GenBank/DDBJ databases">
        <title>Salinisphaera halophila YIM 95161 Genome Sequencing.</title>
        <authorList>
            <person name="Lai Q."/>
            <person name="Li C."/>
            <person name="Shao Z."/>
        </authorList>
    </citation>
    <scope>NUCLEOTIDE SEQUENCE [LARGE SCALE GENOMIC DNA]</scope>
    <source>
        <strain evidence="3 4">YIM 95161</strain>
    </source>
</reference>
<sequence>MAAWPYNTQQWQRLRRLKLSDEPLCERCRARDRVKPAKAVDHRVAISAGGDPFPTLDALASLCTSCHSIKTAEDEGRARPTIDPATGRPFGSSEWW</sequence>
<accession>A0A423PM46</accession>
<dbReference type="Proteomes" id="UP000285123">
    <property type="component" value="Unassembled WGS sequence"/>
</dbReference>
<dbReference type="Gene3D" id="1.10.30.50">
    <property type="match status" value="1"/>
</dbReference>
<dbReference type="AlphaFoldDB" id="A0A423PM46"/>
<evidence type="ECO:0000256" key="1">
    <source>
        <dbReference type="SAM" id="MobiDB-lite"/>
    </source>
</evidence>
<comment type="caution">
    <text evidence="3">The sequence shown here is derived from an EMBL/GenBank/DDBJ whole genome shotgun (WGS) entry which is preliminary data.</text>
</comment>
<dbReference type="RefSeq" id="WP_123591691.1">
    <property type="nucleotide sequence ID" value="NZ_AYKF01000099.1"/>
</dbReference>
<dbReference type="GO" id="GO:0008270">
    <property type="term" value="F:zinc ion binding"/>
    <property type="evidence" value="ECO:0007669"/>
    <property type="project" value="InterPro"/>
</dbReference>
<dbReference type="GO" id="GO:0003676">
    <property type="term" value="F:nucleic acid binding"/>
    <property type="evidence" value="ECO:0007669"/>
    <property type="project" value="InterPro"/>
</dbReference>
<dbReference type="Pfam" id="PF01844">
    <property type="entry name" value="HNH"/>
    <property type="match status" value="1"/>
</dbReference>